<keyword evidence="3 10" id="KW-0812">Transmembrane</keyword>
<evidence type="ECO:0000256" key="11">
    <source>
        <dbReference type="PROSITE-ProRule" id="PRU00282"/>
    </source>
</evidence>
<keyword evidence="7 10" id="KW-0496">Mitochondrion</keyword>
<sequence length="346" mass="37894">MSQSDTGDHSGHNTMADFIVSSPLLKSFLAGSLSGTCSTLLFQPLDLLKTRLQQPQTDGQTGRAGMLRHVALVVKNEKVFGLWKGTVPSIVRCVPGVGLYFCTFHFLKTSFHLDSPSSGEAMLLGIGARTIAGIALLPVTVIKTRFESQVYHYRTMSEATRDIYRKEGVRGLYSGLVPTLVRDAPFSGIYLVFYLQAKRFVPQRLKESSSVVATNFACGLVAGLLASGVTQPADVIKTQMRLCPTKFTSITSTILLIAKEEGVVGYFRGLVPRMLRRTLVTAMAWSFYEQITKGFVKKMKGPPGNLAPRKQGERTAIDQRRSIKRFLQSNVPGPVCVVDTSSSPVH</sequence>
<dbReference type="GO" id="GO:0015187">
    <property type="term" value="F:glycine transmembrane transporter activity"/>
    <property type="evidence" value="ECO:0007669"/>
    <property type="project" value="UniProtKB-UniRule"/>
</dbReference>
<comment type="subcellular location">
    <subcellularLocation>
        <location evidence="1">Membrane</location>
        <topology evidence="1">Multi-pass membrane protein</topology>
    </subcellularLocation>
    <subcellularLocation>
        <location evidence="10">Mitochondrion inner membrane</location>
        <topology evidence="10">Multi-pass membrane protein</topology>
    </subcellularLocation>
</comment>
<dbReference type="EMBL" id="GANP01003268">
    <property type="protein sequence ID" value="JAB81200.1"/>
    <property type="molecule type" value="mRNA"/>
</dbReference>
<dbReference type="InterPro" id="IPR023395">
    <property type="entry name" value="MCP_dom_sf"/>
</dbReference>
<dbReference type="HAMAP" id="MF_03064">
    <property type="entry name" value="SLC25A38"/>
    <property type="match status" value="1"/>
</dbReference>
<evidence type="ECO:0000256" key="9">
    <source>
        <dbReference type="ARBA" id="ARBA00034060"/>
    </source>
</evidence>
<feature type="repeat" description="Solcar" evidence="11">
    <location>
        <begin position="116"/>
        <end position="200"/>
    </location>
</feature>
<organism evidence="12">
    <name type="scientific">Ixodes ricinus</name>
    <name type="common">Common tick</name>
    <name type="synonym">Acarus ricinus</name>
    <dbReference type="NCBI Taxonomy" id="34613"/>
    <lineage>
        <taxon>Eukaryota</taxon>
        <taxon>Metazoa</taxon>
        <taxon>Ecdysozoa</taxon>
        <taxon>Arthropoda</taxon>
        <taxon>Chelicerata</taxon>
        <taxon>Arachnida</taxon>
        <taxon>Acari</taxon>
        <taxon>Parasitiformes</taxon>
        <taxon>Ixodida</taxon>
        <taxon>Ixodoidea</taxon>
        <taxon>Ixodidae</taxon>
        <taxon>Ixodinae</taxon>
        <taxon>Ixodes</taxon>
    </lineage>
</organism>
<feature type="repeat" description="Solcar" evidence="11">
    <location>
        <begin position="22"/>
        <end position="110"/>
    </location>
</feature>
<evidence type="ECO:0000256" key="5">
    <source>
        <dbReference type="ARBA" id="ARBA00022792"/>
    </source>
</evidence>
<feature type="repeat" description="Solcar" evidence="11">
    <location>
        <begin position="210"/>
        <end position="294"/>
    </location>
</feature>
<keyword evidence="6 10" id="KW-1133">Transmembrane helix</keyword>
<comment type="function">
    <text evidence="10">Mitochondrial glycine transporter that imports glycine into the mitochondrial matrix. Plays an important role in providing glycine for the first enzymatic step in heme biosynthesis, the condensation of glycine with succinyl-CoA to produce 5-aminolevulinate (ALA) in the miochondrial matrix.</text>
</comment>
<evidence type="ECO:0000256" key="4">
    <source>
        <dbReference type="ARBA" id="ARBA00022737"/>
    </source>
</evidence>
<keyword evidence="4 10" id="KW-0677">Repeat</keyword>
<protein>
    <recommendedName>
        <fullName evidence="10">Mitochondrial glycine transporter</fullName>
    </recommendedName>
    <alternativeName>
        <fullName evidence="10">Solute carrier family 25 member 38 homolog</fullName>
    </alternativeName>
</protein>
<accession>V5HCH0</accession>
<dbReference type="InterPro" id="IPR002067">
    <property type="entry name" value="MCP"/>
</dbReference>
<name>V5HCH0_IXORI</name>
<evidence type="ECO:0000256" key="1">
    <source>
        <dbReference type="ARBA" id="ARBA00004141"/>
    </source>
</evidence>
<dbReference type="GO" id="GO:0005743">
    <property type="term" value="C:mitochondrial inner membrane"/>
    <property type="evidence" value="ECO:0007669"/>
    <property type="project" value="UniProtKB-SubCell"/>
</dbReference>
<evidence type="ECO:0000313" key="12">
    <source>
        <dbReference type="EMBL" id="JAB81200.1"/>
    </source>
</evidence>
<dbReference type="GO" id="GO:1904983">
    <property type="term" value="P:glycine import into mitochondrion"/>
    <property type="evidence" value="ECO:0007669"/>
    <property type="project" value="UniProtKB-UniRule"/>
</dbReference>
<keyword evidence="8 10" id="KW-0472">Membrane</keyword>
<dbReference type="InterPro" id="IPR018108">
    <property type="entry name" value="MCP_transmembrane"/>
</dbReference>
<evidence type="ECO:0000256" key="2">
    <source>
        <dbReference type="ARBA" id="ARBA00022448"/>
    </source>
</evidence>
<keyword evidence="5 10" id="KW-0999">Mitochondrion inner membrane</keyword>
<evidence type="ECO:0000256" key="3">
    <source>
        <dbReference type="ARBA" id="ARBA00022692"/>
    </source>
</evidence>
<dbReference type="PANTHER" id="PTHR46181">
    <property type="entry name" value="MITOCHONDRIAL GLYCINE TRANSPORTER"/>
    <property type="match status" value="1"/>
</dbReference>
<dbReference type="InterPro" id="IPR030847">
    <property type="entry name" value="Hem25/SLC25A38"/>
</dbReference>
<keyword evidence="2 10" id="KW-0813">Transport</keyword>
<evidence type="ECO:0000256" key="6">
    <source>
        <dbReference type="ARBA" id="ARBA00022989"/>
    </source>
</evidence>
<reference evidence="12" key="1">
    <citation type="journal article" date="2015" name="Sci. Rep.">
        <title>Tissue- and time-dependent transcription in Ixodes ricinus salivary glands and midguts when blood feeding on the vertebrate host.</title>
        <authorList>
            <person name="Kotsyfakis M."/>
            <person name="Schwarz A."/>
            <person name="Erhart J."/>
            <person name="Ribeiro J.M."/>
        </authorList>
    </citation>
    <scope>NUCLEOTIDE SEQUENCE</scope>
    <source>
        <tissue evidence="12">Salivary gland and midgut</tissue>
    </source>
</reference>
<evidence type="ECO:0000256" key="7">
    <source>
        <dbReference type="ARBA" id="ARBA00023128"/>
    </source>
</evidence>
<comment type="catalytic activity">
    <reaction evidence="9 10">
        <text>glycine(in) = glycine(out)</text>
        <dbReference type="Rhea" id="RHEA:70715"/>
        <dbReference type="ChEBI" id="CHEBI:57305"/>
    </reaction>
</comment>
<evidence type="ECO:0000256" key="10">
    <source>
        <dbReference type="HAMAP-Rule" id="MF_03064"/>
    </source>
</evidence>
<dbReference type="PRINTS" id="PR00926">
    <property type="entry name" value="MITOCARRIER"/>
</dbReference>
<dbReference type="Pfam" id="PF00153">
    <property type="entry name" value="Mito_carr"/>
    <property type="match status" value="3"/>
</dbReference>
<comment type="similarity">
    <text evidence="10">Belongs to the mitochondrial carrier (TC 2.A.29) family. SLC25A38 subfamily.</text>
</comment>
<evidence type="ECO:0000256" key="8">
    <source>
        <dbReference type="ARBA" id="ARBA00023136"/>
    </source>
</evidence>
<dbReference type="AlphaFoldDB" id="V5HCH0"/>
<proteinExistence type="evidence at transcript level"/>
<dbReference type="PROSITE" id="PS50920">
    <property type="entry name" value="SOLCAR"/>
    <property type="match status" value="3"/>
</dbReference>
<dbReference type="SUPFAM" id="SSF103506">
    <property type="entry name" value="Mitochondrial carrier"/>
    <property type="match status" value="1"/>
</dbReference>
<dbReference type="Gene3D" id="1.50.40.10">
    <property type="entry name" value="Mitochondrial carrier domain"/>
    <property type="match status" value="2"/>
</dbReference>
<dbReference type="PANTHER" id="PTHR46181:SF3">
    <property type="entry name" value="MITOCHONDRIAL GLYCINE TRANSPORTER"/>
    <property type="match status" value="1"/>
</dbReference>